<evidence type="ECO:0000256" key="9">
    <source>
        <dbReference type="ARBA" id="ARBA00022989"/>
    </source>
</evidence>
<evidence type="ECO:0000313" key="16">
    <source>
        <dbReference type="EMBL" id="KAK2609796.1"/>
    </source>
</evidence>
<dbReference type="Gene3D" id="3.60.21.10">
    <property type="match status" value="1"/>
</dbReference>
<dbReference type="GO" id="GO:0000298">
    <property type="term" value="F:endopolyphosphatase activity"/>
    <property type="evidence" value="ECO:0007669"/>
    <property type="project" value="UniProtKB-EC"/>
</dbReference>
<comment type="caution">
    <text evidence="16">The sequence shown here is derived from an EMBL/GenBank/DDBJ whole genome shotgun (WGS) entry which is preliminary data.</text>
</comment>
<name>A0AAD9SJV9_PHOAM</name>
<evidence type="ECO:0000256" key="2">
    <source>
        <dbReference type="ARBA" id="ARBA00010399"/>
    </source>
</evidence>
<evidence type="ECO:0000259" key="15">
    <source>
        <dbReference type="Pfam" id="PF00149"/>
    </source>
</evidence>
<dbReference type="Pfam" id="PF00149">
    <property type="entry name" value="Metallophos"/>
    <property type="match status" value="1"/>
</dbReference>
<organism evidence="16 17">
    <name type="scientific">Phomopsis amygdali</name>
    <name type="common">Fusicoccum amygdali</name>
    <dbReference type="NCBI Taxonomy" id="1214568"/>
    <lineage>
        <taxon>Eukaryota</taxon>
        <taxon>Fungi</taxon>
        <taxon>Dikarya</taxon>
        <taxon>Ascomycota</taxon>
        <taxon>Pezizomycotina</taxon>
        <taxon>Sordariomycetes</taxon>
        <taxon>Sordariomycetidae</taxon>
        <taxon>Diaporthales</taxon>
        <taxon>Diaporthaceae</taxon>
        <taxon>Diaporthe</taxon>
    </lineage>
</organism>
<dbReference type="EC" id="3.6.1.10" evidence="3 12"/>
<evidence type="ECO:0000256" key="4">
    <source>
        <dbReference type="ARBA" id="ARBA00014458"/>
    </source>
</evidence>
<feature type="domain" description="Calcineurin-like phosphoesterase" evidence="15">
    <location>
        <begin position="67"/>
        <end position="326"/>
    </location>
</feature>
<dbReference type="GO" id="GO:0006798">
    <property type="term" value="P:polyphosphate catabolic process"/>
    <property type="evidence" value="ECO:0007669"/>
    <property type="project" value="TreeGrafter"/>
</dbReference>
<feature type="signal peptide" evidence="14">
    <location>
        <begin position="1"/>
        <end position="21"/>
    </location>
</feature>
<comment type="catalytic activity">
    <reaction evidence="12">
        <text>[phosphate](n+1) + n H2O = (n+1) phosphate + n H(+)</text>
        <dbReference type="Rhea" id="RHEA:22452"/>
        <dbReference type="Rhea" id="RHEA-COMP:14280"/>
        <dbReference type="ChEBI" id="CHEBI:15377"/>
        <dbReference type="ChEBI" id="CHEBI:15378"/>
        <dbReference type="ChEBI" id="CHEBI:16838"/>
        <dbReference type="ChEBI" id="CHEBI:43474"/>
        <dbReference type="EC" id="3.6.1.10"/>
    </reaction>
</comment>
<dbReference type="InterPro" id="IPR012358">
    <property type="entry name" value="EndopolyPtase_N1"/>
</dbReference>
<comment type="subcellular location">
    <subcellularLocation>
        <location evidence="1">Vacuole membrane</location>
        <topology evidence="1">Single-pass type II membrane protein</topology>
    </subcellularLocation>
</comment>
<keyword evidence="17" id="KW-1185">Reference proteome</keyword>
<dbReference type="CDD" id="cd00842">
    <property type="entry name" value="MPP_ASMase"/>
    <property type="match status" value="1"/>
</dbReference>
<keyword evidence="10 12" id="KW-0472">Membrane</keyword>
<dbReference type="PIRSF" id="PIRSF027093">
    <property type="entry name" value="EndopolyPtase_N1"/>
    <property type="match status" value="1"/>
</dbReference>
<reference evidence="16" key="1">
    <citation type="submission" date="2023-06" db="EMBL/GenBank/DDBJ databases">
        <authorList>
            <person name="Noh H."/>
        </authorList>
    </citation>
    <scope>NUCLEOTIDE SEQUENCE</scope>
    <source>
        <strain evidence="16">DUCC20226</strain>
    </source>
</reference>
<evidence type="ECO:0000256" key="7">
    <source>
        <dbReference type="ARBA" id="ARBA00022801"/>
    </source>
</evidence>
<dbReference type="Proteomes" id="UP001265746">
    <property type="component" value="Unassembled WGS sequence"/>
</dbReference>
<feature type="region of interest" description="Disordered" evidence="13">
    <location>
        <begin position="502"/>
        <end position="552"/>
    </location>
</feature>
<evidence type="ECO:0000256" key="14">
    <source>
        <dbReference type="SAM" id="SignalP"/>
    </source>
</evidence>
<keyword evidence="9" id="KW-1133">Transmembrane helix</keyword>
<feature type="compositionally biased region" description="Acidic residues" evidence="13">
    <location>
        <begin position="665"/>
        <end position="695"/>
    </location>
</feature>
<keyword evidence="8" id="KW-0735">Signal-anchor</keyword>
<dbReference type="GO" id="GO:0005774">
    <property type="term" value="C:vacuolar membrane"/>
    <property type="evidence" value="ECO:0007669"/>
    <property type="project" value="UniProtKB-SubCell"/>
</dbReference>
<dbReference type="InterPro" id="IPR004843">
    <property type="entry name" value="Calcineurin-like_PHP"/>
</dbReference>
<keyword evidence="6" id="KW-0812">Transmembrane</keyword>
<feature type="compositionally biased region" description="Basic residues" evidence="13">
    <location>
        <begin position="409"/>
        <end position="421"/>
    </location>
</feature>
<dbReference type="GO" id="GO:0000324">
    <property type="term" value="C:fungal-type vacuole"/>
    <property type="evidence" value="ECO:0007669"/>
    <property type="project" value="TreeGrafter"/>
</dbReference>
<evidence type="ECO:0000256" key="5">
    <source>
        <dbReference type="ARBA" id="ARBA00022554"/>
    </source>
</evidence>
<feature type="compositionally biased region" description="Basic residues" evidence="13">
    <location>
        <begin position="699"/>
        <end position="721"/>
    </location>
</feature>
<keyword evidence="5 12" id="KW-0926">Vacuole</keyword>
<evidence type="ECO:0000256" key="1">
    <source>
        <dbReference type="ARBA" id="ARBA00004576"/>
    </source>
</evidence>
<proteinExistence type="inferred from homology"/>
<feature type="region of interest" description="Disordered" evidence="13">
    <location>
        <begin position="665"/>
        <end position="722"/>
    </location>
</feature>
<dbReference type="PANTHER" id="PTHR10340">
    <property type="entry name" value="SPHINGOMYELIN PHOSPHODIESTERASE"/>
    <property type="match status" value="1"/>
</dbReference>
<gene>
    <name evidence="16" type="ORF">N8I77_003276</name>
</gene>
<dbReference type="PANTHER" id="PTHR10340:SF55">
    <property type="entry name" value="ENDOPOLYPHOSPHATASE"/>
    <property type="match status" value="1"/>
</dbReference>
<dbReference type="InterPro" id="IPR041805">
    <property type="entry name" value="ASMase/PPN1_MPP"/>
</dbReference>
<comment type="similarity">
    <text evidence="2">Belongs to the endopolyphosphatase PPN1 family.</text>
</comment>
<evidence type="ECO:0000313" key="17">
    <source>
        <dbReference type="Proteomes" id="UP001265746"/>
    </source>
</evidence>
<dbReference type="GO" id="GO:0004309">
    <property type="term" value="F:exopolyphosphatase activity"/>
    <property type="evidence" value="ECO:0007669"/>
    <property type="project" value="TreeGrafter"/>
</dbReference>
<feature type="compositionally biased region" description="Pro residues" evidence="13">
    <location>
        <begin position="535"/>
        <end position="549"/>
    </location>
</feature>
<evidence type="ECO:0000256" key="8">
    <source>
        <dbReference type="ARBA" id="ARBA00022968"/>
    </source>
</evidence>
<dbReference type="AlphaFoldDB" id="A0AAD9SJV9"/>
<keyword evidence="14" id="KW-0732">Signal</keyword>
<evidence type="ECO:0000256" key="10">
    <source>
        <dbReference type="ARBA" id="ARBA00023136"/>
    </source>
</evidence>
<comment type="function">
    <text evidence="12">Catalyzes the hydrolysis of inorganic polyphosphate (polyP) chains of many hundreds of phosphate residues into shorter lengths.</text>
</comment>
<dbReference type="SUPFAM" id="SSF56300">
    <property type="entry name" value="Metallo-dependent phosphatases"/>
    <property type="match status" value="1"/>
</dbReference>
<evidence type="ECO:0000256" key="3">
    <source>
        <dbReference type="ARBA" id="ARBA00012459"/>
    </source>
</evidence>
<protein>
    <recommendedName>
        <fullName evidence="4 12">Endopolyphosphatase</fullName>
        <ecNumber evidence="3 12">3.6.1.10</ecNumber>
    </recommendedName>
</protein>
<dbReference type="FunFam" id="3.60.21.10:FF:000082">
    <property type="entry name" value="Endopolyphosphatase"/>
    <property type="match status" value="1"/>
</dbReference>
<dbReference type="InterPro" id="IPR029052">
    <property type="entry name" value="Metallo-depent_PP-like"/>
</dbReference>
<evidence type="ECO:0000256" key="13">
    <source>
        <dbReference type="SAM" id="MobiDB-lite"/>
    </source>
</evidence>
<keyword evidence="7 12" id="KW-0378">Hydrolase</keyword>
<feature type="region of interest" description="Disordered" evidence="13">
    <location>
        <begin position="401"/>
        <end position="425"/>
    </location>
</feature>
<keyword evidence="11" id="KW-0325">Glycoprotein</keyword>
<evidence type="ECO:0000256" key="12">
    <source>
        <dbReference type="PIRNR" id="PIRNR027093"/>
    </source>
</evidence>
<dbReference type="GO" id="GO:0008081">
    <property type="term" value="F:phosphoric diester hydrolase activity"/>
    <property type="evidence" value="ECO:0007669"/>
    <property type="project" value="TreeGrafter"/>
</dbReference>
<accession>A0AAD9SJV9</accession>
<dbReference type="EMBL" id="JAUJFL010000002">
    <property type="protein sequence ID" value="KAK2609796.1"/>
    <property type="molecule type" value="Genomic_DNA"/>
</dbReference>
<evidence type="ECO:0000256" key="6">
    <source>
        <dbReference type="ARBA" id="ARBA00022692"/>
    </source>
</evidence>
<sequence>MATGAMLFAAGLAYLCTGVIAAPALPQPQIPLAAGAIEQHPLGDTPPSPPPITAQKKTAQSRKLHGRFLHITDFHPDEFYKVHTSTAAGYACHSGKGPAGTYGAETSDCDTPISLVNATFDWIISSKLRDEIDFVIWTGDSARHDSDEDIPRSPAQVLGTNRLLANKFAETFSDNKGANVPVIPTFGNNDILPHNVLMPGPNKWLRYYTDIWRHFIPEEQRHSFEFGGWFYVEVIPNKLAVFSLNTLYFFDRNAGVDDCVKPSEPGFKHMEWLRVQLQFMRDRGMKAILMGHVPPARTDSKMLWDETCWQKYTLWLKQYRDVVITGVYGHMNIDHFVLMDTNEIDIRPAGVEAEDDLDDEDEEVTVRENMDDELSVQSATDYLEELREGWAKLTKPGASKGLDFESEKNKKKKKKKKGKKGKDKDKLDGEWAERYHLALVSPSIVPNYFPTLRVFEYNITGLEDAVTWADYTKKLPTVRPKNDADEVSEVELELRDLNDDVEAEKKKKKKHKGDKNKKKKKKKGKKPKDPNLVVPEPPSKSSPPGPAYSPQPLTLTGYKQYYANLTYINNDIAPQSDDLDAEKWRKGKHGNKMPKSKKPKPREFQFDIEYTTYDDKLYNLTDLTVKSFVELAYRMGKTAKAKTAELLLPGGDLVDDLDDFVVEEPEDGDLDEFEQDLSDTDDDSDTDDSEADDVEAEKKNKKKKGKKDKKKKKKKKAKKLNKTWLHFLRHAFVSTVEDGELKEKFS</sequence>
<feature type="compositionally biased region" description="Basic residues" evidence="13">
    <location>
        <begin position="506"/>
        <end position="526"/>
    </location>
</feature>
<evidence type="ECO:0000256" key="11">
    <source>
        <dbReference type="ARBA" id="ARBA00023180"/>
    </source>
</evidence>
<feature type="chain" id="PRO_5042123215" description="Endopolyphosphatase" evidence="14">
    <location>
        <begin position="22"/>
        <end position="746"/>
    </location>
</feature>